<proteinExistence type="predicted"/>
<evidence type="ECO:0000313" key="2">
    <source>
        <dbReference type="Proteomes" id="UP000294927"/>
    </source>
</evidence>
<dbReference type="PANTHER" id="PTHR47623">
    <property type="entry name" value="OS09G0287300 PROTEIN"/>
    <property type="match status" value="1"/>
</dbReference>
<dbReference type="SUPFAM" id="SSF53254">
    <property type="entry name" value="Phosphoglycerate mutase-like"/>
    <property type="match status" value="1"/>
</dbReference>
<dbReference type="InterPro" id="IPR013078">
    <property type="entry name" value="His_Pase_superF_clade-1"/>
</dbReference>
<dbReference type="EMBL" id="SOCP01000006">
    <property type="protein sequence ID" value="TDV50993.1"/>
    <property type="molecule type" value="Genomic_DNA"/>
</dbReference>
<sequence length="156" mass="17097">MDRILVVVRHAKSDWQHDLVDEERPLAPRGRREAPLIGPWVAANVGDLDLVVCSTAVRTRETLALSGLAAATTRFDERVYAAAYQDLMSVLDEVPDDVARTAVIGHNPGLSDLVRVLTNEPVELKTAAVAVLTWRGGWPDVWSRRASLVSHATLRG</sequence>
<dbReference type="AlphaFoldDB" id="A0A4R7VMX8"/>
<dbReference type="RefSeq" id="WP_133904199.1">
    <property type="nucleotide sequence ID" value="NZ_SOCP01000006.1"/>
</dbReference>
<dbReference type="Proteomes" id="UP000294927">
    <property type="component" value="Unassembled WGS sequence"/>
</dbReference>
<dbReference type="InterPro" id="IPR029033">
    <property type="entry name" value="His_PPase_superfam"/>
</dbReference>
<reference evidence="1 2" key="1">
    <citation type="submission" date="2019-03" db="EMBL/GenBank/DDBJ databases">
        <title>Genomic Encyclopedia of Archaeal and Bacterial Type Strains, Phase II (KMG-II): from individual species to whole genera.</title>
        <authorList>
            <person name="Goeker M."/>
        </authorList>
    </citation>
    <scope>NUCLEOTIDE SEQUENCE [LARGE SCALE GENOMIC DNA]</scope>
    <source>
        <strain evidence="1 2">DSM 45499</strain>
    </source>
</reference>
<keyword evidence="2" id="KW-1185">Reference proteome</keyword>
<comment type="caution">
    <text evidence="1">The sequence shown here is derived from an EMBL/GenBank/DDBJ whole genome shotgun (WGS) entry which is preliminary data.</text>
</comment>
<dbReference type="PANTHER" id="PTHR47623:SF1">
    <property type="entry name" value="OS09G0287300 PROTEIN"/>
    <property type="match status" value="1"/>
</dbReference>
<evidence type="ECO:0000313" key="1">
    <source>
        <dbReference type="EMBL" id="TDV50993.1"/>
    </source>
</evidence>
<organism evidence="1 2">
    <name type="scientific">Actinophytocola oryzae</name>
    <dbReference type="NCBI Taxonomy" id="502181"/>
    <lineage>
        <taxon>Bacteria</taxon>
        <taxon>Bacillati</taxon>
        <taxon>Actinomycetota</taxon>
        <taxon>Actinomycetes</taxon>
        <taxon>Pseudonocardiales</taxon>
        <taxon>Pseudonocardiaceae</taxon>
    </lineage>
</organism>
<dbReference type="CDD" id="cd07067">
    <property type="entry name" value="HP_PGM_like"/>
    <property type="match status" value="1"/>
</dbReference>
<gene>
    <name evidence="1" type="ORF">CLV71_106339</name>
</gene>
<dbReference type="OrthoDB" id="9810154at2"/>
<protein>
    <submittedName>
        <fullName evidence="1">Phosphohistidine phosphatase</fullName>
    </submittedName>
</protein>
<dbReference type="Gene3D" id="3.40.50.1240">
    <property type="entry name" value="Phosphoglycerate mutase-like"/>
    <property type="match status" value="1"/>
</dbReference>
<accession>A0A4R7VMX8</accession>
<dbReference type="Pfam" id="PF00300">
    <property type="entry name" value="His_Phos_1"/>
    <property type="match status" value="1"/>
</dbReference>
<dbReference type="SMART" id="SM00855">
    <property type="entry name" value="PGAM"/>
    <property type="match status" value="1"/>
</dbReference>
<name>A0A4R7VMX8_9PSEU</name>